<dbReference type="Gene3D" id="3.80.10.10">
    <property type="entry name" value="Ribonuclease Inhibitor"/>
    <property type="match status" value="1"/>
</dbReference>
<dbReference type="AlphaFoldDB" id="A0A401NMX7"/>
<protein>
    <submittedName>
        <fullName evidence="1">Uncharacterized protein</fullName>
    </submittedName>
</protein>
<accession>A0A401NMX7</accession>
<evidence type="ECO:0000313" key="1">
    <source>
        <dbReference type="EMBL" id="GCB62209.1"/>
    </source>
</evidence>
<dbReference type="EMBL" id="BFAA01003879">
    <property type="protein sequence ID" value="GCB62209.1"/>
    <property type="molecule type" value="Genomic_DNA"/>
</dbReference>
<name>A0A401NMX7_SCYTO</name>
<gene>
    <name evidence="1" type="ORF">scyTo_0009480</name>
</gene>
<dbReference type="InterPro" id="IPR032675">
    <property type="entry name" value="LRR_dom_sf"/>
</dbReference>
<sequence>MLRLKSNNLPDDCVEMLISSLKENCTLEELDLSNDDVYRDQEHRLTYKSVTALKHLLQSSANLKEISVFPCAENVTSNSWQEYLNEYNVIIQKIYITAIMLSCDRPRQLRKLAFVNNGNILNGKKRNILFEIAIKE</sequence>
<evidence type="ECO:0000313" key="2">
    <source>
        <dbReference type="Proteomes" id="UP000288216"/>
    </source>
</evidence>
<dbReference type="SUPFAM" id="SSF52047">
    <property type="entry name" value="RNI-like"/>
    <property type="match status" value="1"/>
</dbReference>
<keyword evidence="2" id="KW-1185">Reference proteome</keyword>
<organism evidence="1 2">
    <name type="scientific">Scyliorhinus torazame</name>
    <name type="common">Cloudy catshark</name>
    <name type="synonym">Catulus torazame</name>
    <dbReference type="NCBI Taxonomy" id="75743"/>
    <lineage>
        <taxon>Eukaryota</taxon>
        <taxon>Metazoa</taxon>
        <taxon>Chordata</taxon>
        <taxon>Craniata</taxon>
        <taxon>Vertebrata</taxon>
        <taxon>Chondrichthyes</taxon>
        <taxon>Elasmobranchii</taxon>
        <taxon>Galeomorphii</taxon>
        <taxon>Galeoidea</taxon>
        <taxon>Carcharhiniformes</taxon>
        <taxon>Scyliorhinidae</taxon>
        <taxon>Scyliorhinus</taxon>
    </lineage>
</organism>
<reference evidence="1 2" key="1">
    <citation type="journal article" date="2018" name="Nat. Ecol. Evol.">
        <title>Shark genomes provide insights into elasmobranch evolution and the origin of vertebrates.</title>
        <authorList>
            <person name="Hara Y"/>
            <person name="Yamaguchi K"/>
            <person name="Onimaru K"/>
            <person name="Kadota M"/>
            <person name="Koyanagi M"/>
            <person name="Keeley SD"/>
            <person name="Tatsumi K"/>
            <person name="Tanaka K"/>
            <person name="Motone F"/>
            <person name="Kageyama Y"/>
            <person name="Nozu R"/>
            <person name="Adachi N"/>
            <person name="Nishimura O"/>
            <person name="Nakagawa R"/>
            <person name="Tanegashima C"/>
            <person name="Kiyatake I"/>
            <person name="Matsumoto R"/>
            <person name="Murakumo K"/>
            <person name="Nishida K"/>
            <person name="Terakita A"/>
            <person name="Kuratani S"/>
            <person name="Sato K"/>
            <person name="Hyodo S Kuraku.S."/>
        </authorList>
    </citation>
    <scope>NUCLEOTIDE SEQUENCE [LARGE SCALE GENOMIC DNA]</scope>
</reference>
<dbReference type="Proteomes" id="UP000288216">
    <property type="component" value="Unassembled WGS sequence"/>
</dbReference>
<comment type="caution">
    <text evidence="1">The sequence shown here is derived from an EMBL/GenBank/DDBJ whole genome shotgun (WGS) entry which is preliminary data.</text>
</comment>
<proteinExistence type="predicted"/>